<accession>A0A1W1E7Z3</accession>
<dbReference type="GO" id="GO:0003677">
    <property type="term" value="F:DNA binding"/>
    <property type="evidence" value="ECO:0007669"/>
    <property type="project" value="InterPro"/>
</dbReference>
<reference evidence="1" key="1">
    <citation type="submission" date="2016-10" db="EMBL/GenBank/DDBJ databases">
        <authorList>
            <person name="de Groot N.N."/>
        </authorList>
    </citation>
    <scope>NUCLEOTIDE SEQUENCE</scope>
</reference>
<protein>
    <submittedName>
        <fullName evidence="1">Prophage MuSo1, transcriptional regulator, Cro/CI family</fullName>
    </submittedName>
</protein>
<organism evidence="1">
    <name type="scientific">hydrothermal vent metagenome</name>
    <dbReference type="NCBI Taxonomy" id="652676"/>
    <lineage>
        <taxon>unclassified sequences</taxon>
        <taxon>metagenomes</taxon>
        <taxon>ecological metagenomes</taxon>
    </lineage>
</organism>
<dbReference type="AlphaFoldDB" id="A0A1W1E7Z3"/>
<dbReference type="Gene3D" id="1.10.260.40">
    <property type="entry name" value="lambda repressor-like DNA-binding domains"/>
    <property type="match status" value="1"/>
</dbReference>
<dbReference type="EMBL" id="FPIB01000009">
    <property type="protein sequence ID" value="SFV90085.1"/>
    <property type="molecule type" value="Genomic_DNA"/>
</dbReference>
<dbReference type="InterPro" id="IPR010982">
    <property type="entry name" value="Lambda_DNA-bd_dom_sf"/>
</dbReference>
<gene>
    <name evidence="1" type="ORF">MNB_SV-4-250</name>
</gene>
<sequence>MIVFHDVMQRVRLVLAEQNQLPKIKDRDVALALELDPQYFAVIKRRSKIPYEALAHFCRKHRISLNWILFAQDPPHLT</sequence>
<evidence type="ECO:0000313" key="1">
    <source>
        <dbReference type="EMBL" id="SFV90085.1"/>
    </source>
</evidence>
<name>A0A1W1E7Z3_9ZZZZ</name>
<proteinExistence type="predicted"/>